<protein>
    <submittedName>
        <fullName evidence="5">Homeodomain-like protein</fullName>
    </submittedName>
</protein>
<feature type="region of interest" description="Disordered" evidence="3">
    <location>
        <begin position="539"/>
        <end position="572"/>
    </location>
</feature>
<evidence type="ECO:0000256" key="2">
    <source>
        <dbReference type="ARBA" id="ARBA00023242"/>
    </source>
</evidence>
<dbReference type="InterPro" id="IPR007889">
    <property type="entry name" value="HTH_Psq"/>
</dbReference>
<feature type="compositionally biased region" description="Polar residues" evidence="3">
    <location>
        <begin position="1"/>
        <end position="15"/>
    </location>
</feature>
<feature type="compositionally biased region" description="Polar residues" evidence="3">
    <location>
        <begin position="299"/>
        <end position="320"/>
    </location>
</feature>
<keyword evidence="6" id="KW-1185">Reference proteome</keyword>
<evidence type="ECO:0000313" key="5">
    <source>
        <dbReference type="EMBL" id="OAA34456.1"/>
    </source>
</evidence>
<dbReference type="Proteomes" id="UP000243498">
    <property type="component" value="Unassembled WGS sequence"/>
</dbReference>
<accession>A0A166W8G5</accession>
<dbReference type="InterPro" id="IPR006600">
    <property type="entry name" value="HTH_CenpB_DNA-bd_dom"/>
</dbReference>
<feature type="compositionally biased region" description="Basic and acidic residues" evidence="3">
    <location>
        <begin position="185"/>
        <end position="195"/>
    </location>
</feature>
<dbReference type="SMART" id="SM00674">
    <property type="entry name" value="CENPB"/>
    <property type="match status" value="1"/>
</dbReference>
<feature type="compositionally biased region" description="Polar residues" evidence="3">
    <location>
        <begin position="358"/>
        <end position="373"/>
    </location>
</feature>
<evidence type="ECO:0000313" key="6">
    <source>
        <dbReference type="Proteomes" id="UP000243498"/>
    </source>
</evidence>
<dbReference type="PANTHER" id="PTHR19303">
    <property type="entry name" value="TRANSPOSON"/>
    <property type="match status" value="1"/>
</dbReference>
<dbReference type="GO" id="GO:0003677">
    <property type="term" value="F:DNA binding"/>
    <property type="evidence" value="ECO:0007669"/>
    <property type="project" value="UniProtKB-KW"/>
</dbReference>
<feature type="region of interest" description="Disordered" evidence="3">
    <location>
        <begin position="47"/>
        <end position="81"/>
    </location>
</feature>
<organism evidence="5 6">
    <name type="scientific">Metarhizium rileyi (strain RCEF 4871)</name>
    <name type="common">Nomuraea rileyi</name>
    <dbReference type="NCBI Taxonomy" id="1649241"/>
    <lineage>
        <taxon>Eukaryota</taxon>
        <taxon>Fungi</taxon>
        <taxon>Dikarya</taxon>
        <taxon>Ascomycota</taxon>
        <taxon>Pezizomycotina</taxon>
        <taxon>Sordariomycetes</taxon>
        <taxon>Hypocreomycetidae</taxon>
        <taxon>Hypocreales</taxon>
        <taxon>Clavicipitaceae</taxon>
        <taxon>Metarhizium</taxon>
    </lineage>
</organism>
<dbReference type="PANTHER" id="PTHR19303:SF70">
    <property type="entry name" value="HTH CENPB-TYPE DOMAIN-CONTAINING PROTEIN"/>
    <property type="match status" value="1"/>
</dbReference>
<name>A0A166W8G5_METRR</name>
<feature type="compositionally biased region" description="Low complexity" evidence="3">
    <location>
        <begin position="426"/>
        <end position="438"/>
    </location>
</feature>
<dbReference type="Gene3D" id="1.10.10.60">
    <property type="entry name" value="Homeodomain-like"/>
    <property type="match status" value="2"/>
</dbReference>
<evidence type="ECO:0000259" key="4">
    <source>
        <dbReference type="PROSITE" id="PS51253"/>
    </source>
</evidence>
<sequence length="572" mass="62136">MGQDSTAITQSSGYNNDGWATISPYSQSPYDGSPMAEYPGFGTFVPPGVHAESMSRLPQQAGHQHQPQHQMMHHSTTPMGHHQQLPMLNTAWPSQLTNPSPSGNFTILPAPGPAVSRVQPAVDASKLPTSKLPSQAQAEKGRKTLTTEQKRAMCQYHEENPGTRQADIGLRFGVERSTVSKVLRHKDQYLRRDQEPDPAALKRSGKAKNPDFDRTLSNYVRRQQHSGFDVKDEEIMEQARLFAHASGNQDAILGSLTSGWLQKFKQKHGVGTSRLLRRASETNISDSTRMYDHTIMRNGTTSNEISPASPTQPLSPLSGSRSDEEAKQDHNIDFDISYRHQHSQSTTSLASDIRESTRSSFSGGTLSPSGTFTFSPDSNVGGFQPIVHAEITSEFHREKRSNTFPSLDISYGNQTTSATEPMTPQLPTTTTPSSALDSSADDNQATPFAIKTSLTSPPLLHRSNSNSSISARSSGMSIVNTAVAVTPVDSSPVSPSQEDARRAANTLLSYLGNISSTGQLFQASDYQAMLQLTKKLEIHQQQSGRPSAGGLSRIPEGDNEMTTSGPAMMQAS</sequence>
<dbReference type="GO" id="GO:0005634">
    <property type="term" value="C:nucleus"/>
    <property type="evidence" value="ECO:0007669"/>
    <property type="project" value="TreeGrafter"/>
</dbReference>
<dbReference type="STRING" id="1081105.A0A166W8G5"/>
<dbReference type="OMA" id="QWPSMLT"/>
<reference evidence="5 6" key="1">
    <citation type="journal article" date="2016" name="Genome Biol. Evol.">
        <title>Divergent and convergent evolution of fungal pathogenicity.</title>
        <authorList>
            <person name="Shang Y."/>
            <person name="Xiao G."/>
            <person name="Zheng P."/>
            <person name="Cen K."/>
            <person name="Zhan S."/>
            <person name="Wang C."/>
        </authorList>
    </citation>
    <scope>NUCLEOTIDE SEQUENCE [LARGE SCALE GENOMIC DNA]</scope>
    <source>
        <strain evidence="5 6">RCEF 4871</strain>
    </source>
</reference>
<feature type="region of interest" description="Disordered" evidence="3">
    <location>
        <begin position="1"/>
        <end position="31"/>
    </location>
</feature>
<dbReference type="SUPFAM" id="SSF46689">
    <property type="entry name" value="Homeodomain-like"/>
    <property type="match status" value="2"/>
</dbReference>
<evidence type="ECO:0000256" key="3">
    <source>
        <dbReference type="SAM" id="MobiDB-lite"/>
    </source>
</evidence>
<feature type="region of interest" description="Disordered" evidence="3">
    <location>
        <begin position="185"/>
        <end position="225"/>
    </location>
</feature>
<dbReference type="EMBL" id="AZHC01000053">
    <property type="protein sequence ID" value="OAA34456.1"/>
    <property type="molecule type" value="Genomic_DNA"/>
</dbReference>
<evidence type="ECO:0000256" key="1">
    <source>
        <dbReference type="ARBA" id="ARBA00023125"/>
    </source>
</evidence>
<dbReference type="InterPro" id="IPR009057">
    <property type="entry name" value="Homeodomain-like_sf"/>
</dbReference>
<feature type="region of interest" description="Disordered" evidence="3">
    <location>
        <begin position="343"/>
        <end position="373"/>
    </location>
</feature>
<gene>
    <name evidence="5" type="ORF">NOR_08466</name>
</gene>
<dbReference type="PROSITE" id="PS51253">
    <property type="entry name" value="HTH_CENPB"/>
    <property type="match status" value="1"/>
</dbReference>
<proteinExistence type="predicted"/>
<feature type="region of interest" description="Disordered" evidence="3">
    <location>
        <begin position="299"/>
        <end position="326"/>
    </location>
</feature>
<dbReference type="AlphaFoldDB" id="A0A166W8G5"/>
<dbReference type="Pfam" id="PF04218">
    <property type="entry name" value="CENP-B_N"/>
    <property type="match status" value="1"/>
</dbReference>
<feature type="compositionally biased region" description="Polar residues" evidence="3">
    <location>
        <begin position="442"/>
        <end position="456"/>
    </location>
</feature>
<keyword evidence="1" id="KW-0238">DNA-binding</keyword>
<feature type="region of interest" description="Disordered" evidence="3">
    <location>
        <begin position="123"/>
        <end position="144"/>
    </location>
</feature>
<comment type="caution">
    <text evidence="5">The sequence shown here is derived from an EMBL/GenBank/DDBJ whole genome shotgun (WGS) entry which is preliminary data.</text>
</comment>
<feature type="compositionally biased region" description="Polar residues" evidence="3">
    <location>
        <begin position="560"/>
        <end position="572"/>
    </location>
</feature>
<dbReference type="Pfam" id="PF03221">
    <property type="entry name" value="HTH_Tnp_Tc5"/>
    <property type="match status" value="1"/>
</dbReference>
<feature type="compositionally biased region" description="Low complexity" evidence="3">
    <location>
        <begin position="462"/>
        <end position="472"/>
    </location>
</feature>
<dbReference type="OrthoDB" id="9909311at2759"/>
<keyword evidence="2" id="KW-0539">Nucleus</keyword>
<feature type="region of interest" description="Disordered" evidence="3">
    <location>
        <begin position="394"/>
        <end position="472"/>
    </location>
</feature>
<feature type="domain" description="HTH CENPB-type" evidence="4">
    <location>
        <begin position="200"/>
        <end position="274"/>
    </location>
</feature>
<dbReference type="InterPro" id="IPR050863">
    <property type="entry name" value="CenT-Element_Derived"/>
</dbReference>
<feature type="compositionally biased region" description="Low complexity" evidence="3">
    <location>
        <begin position="58"/>
        <end position="74"/>
    </location>
</feature>
<feature type="compositionally biased region" description="Polar residues" evidence="3">
    <location>
        <begin position="127"/>
        <end position="137"/>
    </location>
</feature>
<feature type="compositionally biased region" description="Polar residues" evidence="3">
    <location>
        <begin position="411"/>
        <end position="422"/>
    </location>
</feature>